<dbReference type="FunFam" id="3.30.160.60:FF:002904">
    <property type="entry name" value="Zgc:112977"/>
    <property type="match status" value="1"/>
</dbReference>
<feature type="domain" description="C2H2-type" evidence="10">
    <location>
        <begin position="75"/>
        <end position="102"/>
    </location>
</feature>
<feature type="region of interest" description="Disordered" evidence="9">
    <location>
        <begin position="1"/>
        <end position="68"/>
    </location>
</feature>
<dbReference type="PANTHER" id="PTHR24392">
    <property type="entry name" value="ZINC FINGER PROTEIN"/>
    <property type="match status" value="1"/>
</dbReference>
<feature type="domain" description="C2H2-type" evidence="10">
    <location>
        <begin position="103"/>
        <end position="130"/>
    </location>
</feature>
<keyword evidence="6" id="KW-0238">DNA-binding</keyword>
<dbReference type="GO" id="GO:0003677">
    <property type="term" value="F:DNA binding"/>
    <property type="evidence" value="ECO:0007669"/>
    <property type="project" value="UniProtKB-KW"/>
</dbReference>
<evidence type="ECO:0000256" key="5">
    <source>
        <dbReference type="ARBA" id="ARBA00022833"/>
    </source>
</evidence>
<evidence type="ECO:0000256" key="7">
    <source>
        <dbReference type="ARBA" id="ARBA00023242"/>
    </source>
</evidence>
<protein>
    <recommendedName>
        <fullName evidence="10">C2H2-type domain-containing protein</fullName>
    </recommendedName>
</protein>
<evidence type="ECO:0000256" key="4">
    <source>
        <dbReference type="ARBA" id="ARBA00022771"/>
    </source>
</evidence>
<evidence type="ECO:0000256" key="1">
    <source>
        <dbReference type="ARBA" id="ARBA00004123"/>
    </source>
</evidence>
<evidence type="ECO:0000313" key="11">
    <source>
        <dbReference type="EMBL" id="EEN46942.1"/>
    </source>
</evidence>
<name>C3ZK43_BRAFL</name>
<evidence type="ECO:0000256" key="3">
    <source>
        <dbReference type="ARBA" id="ARBA00022737"/>
    </source>
</evidence>
<dbReference type="SUPFAM" id="SSF57667">
    <property type="entry name" value="beta-beta-alpha zinc fingers"/>
    <property type="match status" value="2"/>
</dbReference>
<keyword evidence="7" id="KW-0539">Nucleus</keyword>
<evidence type="ECO:0000256" key="2">
    <source>
        <dbReference type="ARBA" id="ARBA00022723"/>
    </source>
</evidence>
<dbReference type="AlphaFoldDB" id="C3ZK43"/>
<keyword evidence="4 8" id="KW-0863">Zinc-finger</keyword>
<gene>
    <name evidence="11" type="ORF">BRAFLDRAFT_101078</name>
</gene>
<dbReference type="SMART" id="SM00355">
    <property type="entry name" value="ZnF_C2H2"/>
    <property type="match status" value="2"/>
</dbReference>
<organism>
    <name type="scientific">Branchiostoma floridae</name>
    <name type="common">Florida lancelet</name>
    <name type="synonym">Amphioxus</name>
    <dbReference type="NCBI Taxonomy" id="7739"/>
    <lineage>
        <taxon>Eukaryota</taxon>
        <taxon>Metazoa</taxon>
        <taxon>Chordata</taxon>
        <taxon>Cephalochordata</taxon>
        <taxon>Leptocardii</taxon>
        <taxon>Amphioxiformes</taxon>
        <taxon>Branchiostomatidae</taxon>
        <taxon>Branchiostoma</taxon>
    </lineage>
</organism>
<dbReference type="PANTHER" id="PTHR24392:SF31">
    <property type="entry name" value="C2H2-TYPE DOMAIN-CONTAINING PROTEIN"/>
    <property type="match status" value="1"/>
</dbReference>
<sequence>MDERSGEVPMDDLSTVHPWDETSSSEKLDAGRQQNREEDIPREERGRIESDHPPAQGRTEQTDRLAAKRTVDSRFACTECGYRAASRSNLLIHTRKHTGEKPYKCDQCDYCAAEKSSSDKHMTRHTGEKPFKCGECGFRTAFKSSLASLTHEKNIQV</sequence>
<evidence type="ECO:0000256" key="6">
    <source>
        <dbReference type="ARBA" id="ARBA00023125"/>
    </source>
</evidence>
<proteinExistence type="predicted"/>
<keyword evidence="2" id="KW-0479">Metal-binding</keyword>
<evidence type="ECO:0000259" key="10">
    <source>
        <dbReference type="PROSITE" id="PS50157"/>
    </source>
</evidence>
<dbReference type="FunFam" id="3.30.160.60:FF:003721">
    <property type="match status" value="1"/>
</dbReference>
<evidence type="ECO:0000256" key="9">
    <source>
        <dbReference type="SAM" id="MobiDB-lite"/>
    </source>
</evidence>
<dbReference type="InterPro" id="IPR036236">
    <property type="entry name" value="Znf_C2H2_sf"/>
</dbReference>
<dbReference type="FunFam" id="3.30.160.60:FF:001706">
    <property type="entry name" value="Uncharacterized protein"/>
    <property type="match status" value="1"/>
</dbReference>
<evidence type="ECO:0000256" key="8">
    <source>
        <dbReference type="PROSITE-ProRule" id="PRU00042"/>
    </source>
</evidence>
<accession>C3ZK43</accession>
<reference evidence="11" key="1">
    <citation type="journal article" date="2008" name="Nature">
        <title>The amphioxus genome and the evolution of the chordate karyotype.</title>
        <authorList>
            <consortium name="US DOE Joint Genome Institute (JGI-PGF)"/>
            <person name="Putnam N.H."/>
            <person name="Butts T."/>
            <person name="Ferrier D.E.K."/>
            <person name="Furlong R.F."/>
            <person name="Hellsten U."/>
            <person name="Kawashima T."/>
            <person name="Robinson-Rechavi M."/>
            <person name="Shoguchi E."/>
            <person name="Terry A."/>
            <person name="Yu J.-K."/>
            <person name="Benito-Gutierrez E.L."/>
            <person name="Dubchak I."/>
            <person name="Garcia-Fernandez J."/>
            <person name="Gibson-Brown J.J."/>
            <person name="Grigoriev I.V."/>
            <person name="Horton A.C."/>
            <person name="de Jong P.J."/>
            <person name="Jurka J."/>
            <person name="Kapitonov V.V."/>
            <person name="Kohara Y."/>
            <person name="Kuroki Y."/>
            <person name="Lindquist E."/>
            <person name="Lucas S."/>
            <person name="Osoegawa K."/>
            <person name="Pennacchio L.A."/>
            <person name="Salamov A.A."/>
            <person name="Satou Y."/>
            <person name="Sauka-Spengler T."/>
            <person name="Schmutz J."/>
            <person name="Shin-I T."/>
            <person name="Toyoda A."/>
            <person name="Bronner-Fraser M."/>
            <person name="Fujiyama A."/>
            <person name="Holland L.Z."/>
            <person name="Holland P.W.H."/>
            <person name="Satoh N."/>
            <person name="Rokhsar D.S."/>
        </authorList>
    </citation>
    <scope>NUCLEOTIDE SEQUENCE [LARGE SCALE GENOMIC DNA]</scope>
    <source>
        <strain evidence="11">S238N-H82</strain>
        <tissue evidence="11">Testes</tissue>
    </source>
</reference>
<dbReference type="GO" id="GO:0008270">
    <property type="term" value="F:zinc ion binding"/>
    <property type="evidence" value="ECO:0007669"/>
    <property type="project" value="UniProtKB-KW"/>
</dbReference>
<keyword evidence="3" id="KW-0677">Repeat</keyword>
<dbReference type="InterPro" id="IPR013087">
    <property type="entry name" value="Znf_C2H2_type"/>
</dbReference>
<dbReference type="InParanoid" id="C3ZK43"/>
<dbReference type="PROSITE" id="PS50157">
    <property type="entry name" value="ZINC_FINGER_C2H2_2"/>
    <property type="match status" value="2"/>
</dbReference>
<dbReference type="GO" id="GO:0005634">
    <property type="term" value="C:nucleus"/>
    <property type="evidence" value="ECO:0007669"/>
    <property type="project" value="UniProtKB-SubCell"/>
</dbReference>
<keyword evidence="5" id="KW-0862">Zinc</keyword>
<dbReference type="Gene3D" id="3.30.160.60">
    <property type="entry name" value="Classic Zinc Finger"/>
    <property type="match status" value="3"/>
</dbReference>
<feature type="compositionally biased region" description="Basic and acidic residues" evidence="9">
    <location>
        <begin position="18"/>
        <end position="52"/>
    </location>
</feature>
<dbReference type="EMBL" id="GG666636">
    <property type="protein sequence ID" value="EEN46942.1"/>
    <property type="molecule type" value="Genomic_DNA"/>
</dbReference>
<dbReference type="Pfam" id="PF00096">
    <property type="entry name" value="zf-C2H2"/>
    <property type="match status" value="1"/>
</dbReference>
<comment type="subcellular location">
    <subcellularLocation>
        <location evidence="1">Nucleus</location>
    </subcellularLocation>
</comment>
<dbReference type="eggNOG" id="KOG1721">
    <property type="taxonomic scope" value="Eukaryota"/>
</dbReference>